<keyword evidence="3 5" id="KW-0378">Hydrolase</keyword>
<feature type="active site" description="Charge relay system" evidence="5">
    <location>
        <position position="104"/>
    </location>
</feature>
<dbReference type="GO" id="GO:0004252">
    <property type="term" value="F:serine-type endopeptidase activity"/>
    <property type="evidence" value="ECO:0007669"/>
    <property type="project" value="UniProtKB-UniRule"/>
</dbReference>
<dbReference type="SUPFAM" id="SSF52743">
    <property type="entry name" value="Subtilisin-like"/>
    <property type="match status" value="1"/>
</dbReference>
<dbReference type="InParanoid" id="A0A1X2HGE3"/>
<dbReference type="PRINTS" id="PR00723">
    <property type="entry name" value="SUBTILISIN"/>
</dbReference>
<dbReference type="AlphaFoldDB" id="A0A1X2HGE3"/>
<feature type="active site" description="Charge relay system" evidence="5">
    <location>
        <position position="288"/>
    </location>
</feature>
<dbReference type="OrthoDB" id="206201at2759"/>
<evidence type="ECO:0000256" key="1">
    <source>
        <dbReference type="ARBA" id="ARBA00011073"/>
    </source>
</evidence>
<dbReference type="GO" id="GO:0005615">
    <property type="term" value="C:extracellular space"/>
    <property type="evidence" value="ECO:0007669"/>
    <property type="project" value="TreeGrafter"/>
</dbReference>
<evidence type="ECO:0000313" key="7">
    <source>
        <dbReference type="EMBL" id="ORY97980.1"/>
    </source>
</evidence>
<dbReference type="STRING" id="13706.A0A1X2HGE3"/>
<dbReference type="PANTHER" id="PTHR43806:SF11">
    <property type="entry name" value="CEREVISIN-RELATED"/>
    <property type="match status" value="1"/>
</dbReference>
<dbReference type="InterPro" id="IPR015500">
    <property type="entry name" value="Peptidase_S8_subtilisin-rel"/>
</dbReference>
<evidence type="ECO:0000259" key="6">
    <source>
        <dbReference type="Pfam" id="PF00082"/>
    </source>
</evidence>
<dbReference type="InterPro" id="IPR036852">
    <property type="entry name" value="Peptidase_S8/S53_dom_sf"/>
</dbReference>
<dbReference type="OMA" id="YEFHSAS"/>
<dbReference type="PROSITE" id="PS00137">
    <property type="entry name" value="SUBTILASE_HIS"/>
    <property type="match status" value="1"/>
</dbReference>
<dbReference type="InterPro" id="IPR023828">
    <property type="entry name" value="Peptidase_S8_Ser-AS"/>
</dbReference>
<accession>A0A1X2HGE3</accession>
<comment type="caution">
    <text evidence="7">The sequence shown here is derived from an EMBL/GenBank/DDBJ whole genome shotgun (WGS) entry which is preliminary data.</text>
</comment>
<comment type="similarity">
    <text evidence="1 5">Belongs to the peptidase S8 family.</text>
</comment>
<keyword evidence="4 5" id="KW-0720">Serine protease</keyword>
<keyword evidence="8" id="KW-1185">Reference proteome</keyword>
<feature type="active site" description="Charge relay system" evidence="5">
    <location>
        <position position="136"/>
    </location>
</feature>
<dbReference type="InterPro" id="IPR000209">
    <property type="entry name" value="Peptidase_S8/S53_dom"/>
</dbReference>
<dbReference type="Gene3D" id="3.40.50.200">
    <property type="entry name" value="Peptidase S8/S53 domain"/>
    <property type="match status" value="1"/>
</dbReference>
<dbReference type="PROSITE" id="PS51892">
    <property type="entry name" value="SUBTILASE"/>
    <property type="match status" value="1"/>
</dbReference>
<reference evidence="7 8" key="1">
    <citation type="submission" date="2016-07" db="EMBL/GenBank/DDBJ databases">
        <title>Pervasive Adenine N6-methylation of Active Genes in Fungi.</title>
        <authorList>
            <consortium name="DOE Joint Genome Institute"/>
            <person name="Mondo S.J."/>
            <person name="Dannebaum R.O."/>
            <person name="Kuo R.C."/>
            <person name="Labutti K."/>
            <person name="Haridas S."/>
            <person name="Kuo A."/>
            <person name="Salamov A."/>
            <person name="Ahrendt S.R."/>
            <person name="Lipzen A."/>
            <person name="Sullivan W."/>
            <person name="Andreopoulos W.B."/>
            <person name="Clum A."/>
            <person name="Lindquist E."/>
            <person name="Daum C."/>
            <person name="Ramamoorthy G.K."/>
            <person name="Gryganskyi A."/>
            <person name="Culley D."/>
            <person name="Magnuson J.K."/>
            <person name="James T.Y."/>
            <person name="O'Malley M.A."/>
            <person name="Stajich J.E."/>
            <person name="Spatafora J.W."/>
            <person name="Visel A."/>
            <person name="Grigoriev I.V."/>
        </authorList>
    </citation>
    <scope>NUCLEOTIDE SEQUENCE [LARGE SCALE GENOMIC DNA]</scope>
    <source>
        <strain evidence="7 8">NRRL 2496</strain>
    </source>
</reference>
<sequence length="349" mass="37187">MTSLLLANQTEFNTVKVGQNFSAVIGSFDSSFADYLHQLDAIEYVEPNQKYKAAHVLDKRSMQTDPAVKSWGLSRISQRNLGDLRASAYDDSIEGDGVHVYIFDTGINAHHPDFEGRVVSEGNFVDTEPDKDTSGHGTHVAGTVGGATFGVAKKVQLHSVKVLDHQGDGDTVALIKALSHVSKVAPPGKSIINLSLVGPHSQAIDDAIATAANDHNIPVFVAAGNSADDACLYTPSSNPFVMTVGATTKNDEIASFSSYGSCVQLYAPGEDIISAWNDGDSHSMRGTSMANPHVSGIAALLLSQRSYVSVNDLYADMQAMATKDMIKVPDTKMNLPNNNLLAFTGFSSH</sequence>
<organism evidence="7 8">
    <name type="scientific">Syncephalastrum racemosum</name>
    <name type="common">Filamentous fungus</name>
    <dbReference type="NCBI Taxonomy" id="13706"/>
    <lineage>
        <taxon>Eukaryota</taxon>
        <taxon>Fungi</taxon>
        <taxon>Fungi incertae sedis</taxon>
        <taxon>Mucoromycota</taxon>
        <taxon>Mucoromycotina</taxon>
        <taxon>Mucoromycetes</taxon>
        <taxon>Mucorales</taxon>
        <taxon>Syncephalastraceae</taxon>
        <taxon>Syncephalastrum</taxon>
    </lineage>
</organism>
<dbReference type="CDD" id="cd04077">
    <property type="entry name" value="Peptidases_S8_PCSK9_ProteinaseK_like"/>
    <property type="match status" value="1"/>
</dbReference>
<proteinExistence type="inferred from homology"/>
<evidence type="ECO:0000256" key="2">
    <source>
        <dbReference type="ARBA" id="ARBA00022670"/>
    </source>
</evidence>
<dbReference type="PANTHER" id="PTHR43806">
    <property type="entry name" value="PEPTIDASE S8"/>
    <property type="match status" value="1"/>
</dbReference>
<evidence type="ECO:0000313" key="8">
    <source>
        <dbReference type="Proteomes" id="UP000242180"/>
    </source>
</evidence>
<evidence type="ECO:0000256" key="4">
    <source>
        <dbReference type="ARBA" id="ARBA00022825"/>
    </source>
</evidence>
<dbReference type="GO" id="GO:0006508">
    <property type="term" value="P:proteolysis"/>
    <property type="evidence" value="ECO:0007669"/>
    <property type="project" value="UniProtKB-KW"/>
</dbReference>
<dbReference type="Proteomes" id="UP000242180">
    <property type="component" value="Unassembled WGS sequence"/>
</dbReference>
<dbReference type="InterPro" id="IPR022398">
    <property type="entry name" value="Peptidase_S8_His-AS"/>
</dbReference>
<evidence type="ECO:0000256" key="5">
    <source>
        <dbReference type="PROSITE-ProRule" id="PRU01240"/>
    </source>
</evidence>
<dbReference type="EMBL" id="MCGN01000004">
    <property type="protein sequence ID" value="ORY97980.1"/>
    <property type="molecule type" value="Genomic_DNA"/>
</dbReference>
<dbReference type="InterPro" id="IPR050131">
    <property type="entry name" value="Peptidase_S8_subtilisin-like"/>
</dbReference>
<protein>
    <submittedName>
        <fullName evidence="7">Peptidase S8/S53 domain-containing protein</fullName>
    </submittedName>
</protein>
<keyword evidence="2 5" id="KW-0645">Protease</keyword>
<name>A0A1X2HGE3_SYNRA</name>
<dbReference type="Pfam" id="PF00082">
    <property type="entry name" value="Peptidase_S8"/>
    <property type="match status" value="1"/>
</dbReference>
<dbReference type="InterPro" id="IPR034193">
    <property type="entry name" value="PCSK9_ProteinaseK-like"/>
</dbReference>
<dbReference type="PROSITE" id="PS00138">
    <property type="entry name" value="SUBTILASE_SER"/>
    <property type="match status" value="1"/>
</dbReference>
<feature type="domain" description="Peptidase S8/S53" evidence="6">
    <location>
        <begin position="95"/>
        <end position="318"/>
    </location>
</feature>
<gene>
    <name evidence="7" type="ORF">BCR43DRAFT_438195</name>
</gene>
<evidence type="ECO:0000256" key="3">
    <source>
        <dbReference type="ARBA" id="ARBA00022801"/>
    </source>
</evidence>
<dbReference type="FunFam" id="3.40.50.200:FF:000014">
    <property type="entry name" value="Proteinase K"/>
    <property type="match status" value="1"/>
</dbReference>